<dbReference type="Proteomes" id="UP000824469">
    <property type="component" value="Unassembled WGS sequence"/>
</dbReference>
<evidence type="ECO:0000256" key="1">
    <source>
        <dbReference type="ARBA" id="ARBA00008645"/>
    </source>
</evidence>
<comment type="caution">
    <text evidence="3">The sequence shown here is derived from an EMBL/GenBank/DDBJ whole genome shotgun (WGS) entry which is preliminary data.</text>
</comment>
<feature type="domain" description="AB hydrolase-1" evidence="2">
    <location>
        <begin position="18"/>
        <end position="129"/>
    </location>
</feature>
<sequence length="256" mass="28264">SRLLNALNVKVVGTRRRILVLSHGFGTNQSIWQRILPHFVRDFQIVLFDLICAGSVNPDYFDFQRYGCVEAYAKDLITILDELGVEKCMFVGHSLSAMVGCMASIKRPSLFTKLVLFGASPSESSSGSIGTCQYPNNGDMDILKGGFRAVAYHRNAGMGHVSTGHGGPSVNENKENNNLSSTTKVASPLHTKQGMASYNQGRQGLSFATAVAKRDRFLKRSQKTLVLKIKEDLLQNVLKEEVNLSLLGLIFRFDKF</sequence>
<dbReference type="InterPro" id="IPR029058">
    <property type="entry name" value="AB_hydrolase_fold"/>
</dbReference>
<evidence type="ECO:0000313" key="3">
    <source>
        <dbReference type="EMBL" id="KAH9316273.1"/>
    </source>
</evidence>
<dbReference type="InterPro" id="IPR000073">
    <property type="entry name" value="AB_hydrolase_1"/>
</dbReference>
<feature type="non-terminal residue" evidence="3">
    <location>
        <position position="256"/>
    </location>
</feature>
<dbReference type="Pfam" id="PF00561">
    <property type="entry name" value="Abhydrolase_1"/>
    <property type="match status" value="1"/>
</dbReference>
<dbReference type="Gene3D" id="3.40.50.1820">
    <property type="entry name" value="alpha/beta hydrolase"/>
    <property type="match status" value="1"/>
</dbReference>
<dbReference type="PANTHER" id="PTHR43039">
    <property type="entry name" value="ESTERASE-RELATED"/>
    <property type="match status" value="1"/>
</dbReference>
<proteinExistence type="inferred from homology"/>
<dbReference type="EMBL" id="JAHRHJ020000005">
    <property type="protein sequence ID" value="KAH9316273.1"/>
    <property type="molecule type" value="Genomic_DNA"/>
</dbReference>
<reference evidence="3 4" key="1">
    <citation type="journal article" date="2021" name="Nat. Plants">
        <title>The Taxus genome provides insights into paclitaxel biosynthesis.</title>
        <authorList>
            <person name="Xiong X."/>
            <person name="Gou J."/>
            <person name="Liao Q."/>
            <person name="Li Y."/>
            <person name="Zhou Q."/>
            <person name="Bi G."/>
            <person name="Li C."/>
            <person name="Du R."/>
            <person name="Wang X."/>
            <person name="Sun T."/>
            <person name="Guo L."/>
            <person name="Liang H."/>
            <person name="Lu P."/>
            <person name="Wu Y."/>
            <person name="Zhang Z."/>
            <person name="Ro D.K."/>
            <person name="Shang Y."/>
            <person name="Huang S."/>
            <person name="Yan J."/>
        </authorList>
    </citation>
    <scope>NUCLEOTIDE SEQUENCE [LARGE SCALE GENOMIC DNA]</scope>
    <source>
        <strain evidence="3">Ta-2019</strain>
    </source>
</reference>
<keyword evidence="4" id="KW-1185">Reference proteome</keyword>
<name>A0AA38G6G3_TAXCH</name>
<comment type="similarity">
    <text evidence="1">Belongs to the AB hydrolase superfamily.</text>
</comment>
<accession>A0AA38G6G3</accession>
<dbReference type="AlphaFoldDB" id="A0AA38G6G3"/>
<evidence type="ECO:0000313" key="4">
    <source>
        <dbReference type="Proteomes" id="UP000824469"/>
    </source>
</evidence>
<protein>
    <recommendedName>
        <fullName evidence="2">AB hydrolase-1 domain-containing protein</fullName>
    </recommendedName>
</protein>
<gene>
    <name evidence="3" type="ORF">KI387_024900</name>
</gene>
<dbReference type="SUPFAM" id="SSF53474">
    <property type="entry name" value="alpha/beta-Hydrolases"/>
    <property type="match status" value="1"/>
</dbReference>
<evidence type="ECO:0000259" key="2">
    <source>
        <dbReference type="Pfam" id="PF00561"/>
    </source>
</evidence>
<organism evidence="3 4">
    <name type="scientific">Taxus chinensis</name>
    <name type="common">Chinese yew</name>
    <name type="synonym">Taxus wallichiana var. chinensis</name>
    <dbReference type="NCBI Taxonomy" id="29808"/>
    <lineage>
        <taxon>Eukaryota</taxon>
        <taxon>Viridiplantae</taxon>
        <taxon>Streptophyta</taxon>
        <taxon>Embryophyta</taxon>
        <taxon>Tracheophyta</taxon>
        <taxon>Spermatophyta</taxon>
        <taxon>Pinopsida</taxon>
        <taxon>Pinidae</taxon>
        <taxon>Conifers II</taxon>
        <taxon>Cupressales</taxon>
        <taxon>Taxaceae</taxon>
        <taxon>Taxus</taxon>
    </lineage>
</organism>